<evidence type="ECO:0000256" key="1">
    <source>
        <dbReference type="ARBA" id="ARBA00022837"/>
    </source>
</evidence>
<feature type="domain" description="EF-hand" evidence="2">
    <location>
        <begin position="154"/>
        <end position="185"/>
    </location>
</feature>
<comment type="caution">
    <text evidence="3">The sequence shown here is derived from an EMBL/GenBank/DDBJ whole genome shotgun (WGS) entry which is preliminary data.</text>
</comment>
<evidence type="ECO:0000259" key="2">
    <source>
        <dbReference type="PROSITE" id="PS50222"/>
    </source>
</evidence>
<dbReference type="PROSITE" id="PS00018">
    <property type="entry name" value="EF_HAND_1"/>
    <property type="match status" value="1"/>
</dbReference>
<dbReference type="Pfam" id="PF13499">
    <property type="entry name" value="EF-hand_7"/>
    <property type="match status" value="1"/>
</dbReference>
<proteinExistence type="predicted"/>
<protein>
    <recommendedName>
        <fullName evidence="2">EF-hand domain-containing protein</fullName>
    </recommendedName>
</protein>
<dbReference type="Proteomes" id="UP000663852">
    <property type="component" value="Unassembled WGS sequence"/>
</dbReference>
<name>A0A814UQZ3_ADIRI</name>
<evidence type="ECO:0000313" key="4">
    <source>
        <dbReference type="Proteomes" id="UP000663852"/>
    </source>
</evidence>
<keyword evidence="1" id="KW-0106">Calcium</keyword>
<dbReference type="GO" id="GO:0005509">
    <property type="term" value="F:calcium ion binding"/>
    <property type="evidence" value="ECO:0007669"/>
    <property type="project" value="InterPro"/>
</dbReference>
<dbReference type="InterPro" id="IPR002048">
    <property type="entry name" value="EF_hand_dom"/>
</dbReference>
<gene>
    <name evidence="3" type="ORF">EDS130_LOCUS24134</name>
</gene>
<dbReference type="InterPro" id="IPR018247">
    <property type="entry name" value="EF_Hand_1_Ca_BS"/>
</dbReference>
<accession>A0A814UQZ3</accession>
<evidence type="ECO:0000313" key="3">
    <source>
        <dbReference type="EMBL" id="CAF1178966.1"/>
    </source>
</evidence>
<dbReference type="AlphaFoldDB" id="A0A814UQZ3"/>
<dbReference type="InterPro" id="IPR011992">
    <property type="entry name" value="EF-hand-dom_pair"/>
</dbReference>
<dbReference type="SUPFAM" id="SSF47473">
    <property type="entry name" value="EF-hand"/>
    <property type="match status" value="1"/>
</dbReference>
<organism evidence="3 4">
    <name type="scientific">Adineta ricciae</name>
    <name type="common">Rotifer</name>
    <dbReference type="NCBI Taxonomy" id="249248"/>
    <lineage>
        <taxon>Eukaryota</taxon>
        <taxon>Metazoa</taxon>
        <taxon>Spiralia</taxon>
        <taxon>Gnathifera</taxon>
        <taxon>Rotifera</taxon>
        <taxon>Eurotatoria</taxon>
        <taxon>Bdelloidea</taxon>
        <taxon>Adinetida</taxon>
        <taxon>Adinetidae</taxon>
        <taxon>Adineta</taxon>
    </lineage>
</organism>
<sequence length="233" mass="27746">MATTTTMNPYRAHDSSVSVYQVPEFVVGGEKMLFHALYGNEAYEKLPHQAQDWKIMQVINNKIRDDIVKKYAQYTKRVNGEMIKVMYEWFERGDRRSRQQSSYGSQRDKHFRLEINKDTFDRYNDRLPHVRRLTFEQFCELLAPIITGQYNDYQLRKTFEKLDSDSDGYLNQQEIENLLLVVGRAESNYKVYDMISQLSSRGKLNFEEFKRFINDGFARELLMPSYDNEYGSR</sequence>
<dbReference type="PROSITE" id="PS50222">
    <property type="entry name" value="EF_HAND_2"/>
    <property type="match status" value="1"/>
</dbReference>
<reference evidence="3" key="1">
    <citation type="submission" date="2021-02" db="EMBL/GenBank/DDBJ databases">
        <authorList>
            <person name="Nowell W R."/>
        </authorList>
    </citation>
    <scope>NUCLEOTIDE SEQUENCE</scope>
</reference>
<dbReference type="OrthoDB" id="9980236at2759"/>
<dbReference type="Gene3D" id="1.10.238.10">
    <property type="entry name" value="EF-hand"/>
    <property type="match status" value="1"/>
</dbReference>
<dbReference type="EMBL" id="CAJNOJ010000135">
    <property type="protein sequence ID" value="CAF1178966.1"/>
    <property type="molecule type" value="Genomic_DNA"/>
</dbReference>